<reference evidence="1 2" key="1">
    <citation type="journal article" date="2010" name="Nature">
        <title>Genome sequencing and analysis of the model grass Brachypodium distachyon.</title>
        <authorList>
            <consortium name="International Brachypodium Initiative"/>
        </authorList>
    </citation>
    <scope>NUCLEOTIDE SEQUENCE [LARGE SCALE GENOMIC DNA]</scope>
    <source>
        <strain evidence="1 2">Bd21</strain>
    </source>
</reference>
<dbReference type="InParanoid" id="A0A2K2D225"/>
<reference evidence="1" key="2">
    <citation type="submission" date="2017-06" db="EMBL/GenBank/DDBJ databases">
        <title>WGS assembly of Brachypodium distachyon.</title>
        <authorList>
            <consortium name="The International Brachypodium Initiative"/>
            <person name="Lucas S."/>
            <person name="Harmon-Smith M."/>
            <person name="Lail K."/>
            <person name="Tice H."/>
            <person name="Grimwood J."/>
            <person name="Bruce D."/>
            <person name="Barry K."/>
            <person name="Shu S."/>
            <person name="Lindquist E."/>
            <person name="Wang M."/>
            <person name="Pitluck S."/>
            <person name="Vogel J.P."/>
            <person name="Garvin D.F."/>
            <person name="Mockler T.C."/>
            <person name="Schmutz J."/>
            <person name="Rokhsar D."/>
            <person name="Bevan M.W."/>
        </authorList>
    </citation>
    <scope>NUCLEOTIDE SEQUENCE</scope>
    <source>
        <strain evidence="1">Bd21</strain>
    </source>
</reference>
<dbReference type="EMBL" id="CM000882">
    <property type="protein sequence ID" value="PNT68329.1"/>
    <property type="molecule type" value="Genomic_DNA"/>
</dbReference>
<dbReference type="AlphaFoldDB" id="A0A2K2D225"/>
<dbReference type="Gramene" id="PNT68329">
    <property type="protein sequence ID" value="PNT68329"/>
    <property type="gene ID" value="BRADI_3g38885v3"/>
</dbReference>
<dbReference type="EnsemblPlants" id="PNT68330">
    <property type="protein sequence ID" value="PNT68330"/>
    <property type="gene ID" value="BRADI_3g38885v3"/>
</dbReference>
<protein>
    <submittedName>
        <fullName evidence="1 2">Uncharacterized protein</fullName>
    </submittedName>
</protein>
<evidence type="ECO:0000313" key="3">
    <source>
        <dbReference type="Proteomes" id="UP000008810"/>
    </source>
</evidence>
<dbReference type="EnsemblPlants" id="PNT68329">
    <property type="protein sequence ID" value="PNT68329"/>
    <property type="gene ID" value="BRADI_3g38885v3"/>
</dbReference>
<proteinExistence type="predicted"/>
<dbReference type="Proteomes" id="UP000008810">
    <property type="component" value="Chromosome 3"/>
</dbReference>
<accession>A0A2K2D225</accession>
<evidence type="ECO:0000313" key="1">
    <source>
        <dbReference type="EMBL" id="PNT68330.1"/>
    </source>
</evidence>
<reference evidence="2" key="3">
    <citation type="submission" date="2018-08" db="UniProtKB">
        <authorList>
            <consortium name="EnsemblPlants"/>
        </authorList>
    </citation>
    <scope>IDENTIFICATION</scope>
    <source>
        <strain evidence="2">cv. Bd21</strain>
    </source>
</reference>
<dbReference type="Gramene" id="PNT68330">
    <property type="protein sequence ID" value="PNT68330"/>
    <property type="gene ID" value="BRADI_3g38885v3"/>
</dbReference>
<gene>
    <name evidence="1" type="ORF">BRADI_3g38885v3</name>
</gene>
<name>A0A2K2D225_BRADI</name>
<organism evidence="1">
    <name type="scientific">Brachypodium distachyon</name>
    <name type="common">Purple false brome</name>
    <name type="synonym">Trachynia distachya</name>
    <dbReference type="NCBI Taxonomy" id="15368"/>
    <lineage>
        <taxon>Eukaryota</taxon>
        <taxon>Viridiplantae</taxon>
        <taxon>Streptophyta</taxon>
        <taxon>Embryophyta</taxon>
        <taxon>Tracheophyta</taxon>
        <taxon>Spermatophyta</taxon>
        <taxon>Magnoliopsida</taxon>
        <taxon>Liliopsida</taxon>
        <taxon>Poales</taxon>
        <taxon>Poaceae</taxon>
        <taxon>BOP clade</taxon>
        <taxon>Pooideae</taxon>
        <taxon>Stipodae</taxon>
        <taxon>Brachypodieae</taxon>
        <taxon>Brachypodium</taxon>
    </lineage>
</organism>
<sequence length="114" mass="12024">MAPEHEHVSVAVMADDAADRAKRLILALHHYEDVLGAEVVANAMADGTRLGVNRAVSGQLTTMTRSEADMYASAAASGGVAAGLQAMANGFSRIRIESNGRTQISIDFLLSCDY</sequence>
<evidence type="ECO:0000313" key="2">
    <source>
        <dbReference type="EnsemblPlants" id="PNT68329"/>
    </source>
</evidence>
<dbReference type="EMBL" id="CM000882">
    <property type="protein sequence ID" value="PNT68330.1"/>
    <property type="molecule type" value="Genomic_DNA"/>
</dbReference>
<keyword evidence="3" id="KW-1185">Reference proteome</keyword>